<dbReference type="RefSeq" id="WP_377767963.1">
    <property type="nucleotide sequence ID" value="NZ_JBHULB010000079.1"/>
</dbReference>
<evidence type="ECO:0000313" key="2">
    <source>
        <dbReference type="Proteomes" id="UP001597526"/>
    </source>
</evidence>
<keyword evidence="2" id="KW-1185">Reference proteome</keyword>
<organism evidence="1 2">
    <name type="scientific">Croceitalea marina</name>
    <dbReference type="NCBI Taxonomy" id="1775166"/>
    <lineage>
        <taxon>Bacteria</taxon>
        <taxon>Pseudomonadati</taxon>
        <taxon>Bacteroidota</taxon>
        <taxon>Flavobacteriia</taxon>
        <taxon>Flavobacteriales</taxon>
        <taxon>Flavobacteriaceae</taxon>
        <taxon>Croceitalea</taxon>
    </lineage>
</organism>
<dbReference type="Proteomes" id="UP001597526">
    <property type="component" value="Unassembled WGS sequence"/>
</dbReference>
<sequence>MTEQKRINQELKLTLKLYDEGVFSNDEYRKLLLELKKEHDKLTKKEFLNGNDNILDYLLG</sequence>
<name>A0ABW5MZY2_9FLAO</name>
<proteinExistence type="predicted"/>
<reference evidence="2" key="1">
    <citation type="journal article" date="2019" name="Int. J. Syst. Evol. Microbiol.">
        <title>The Global Catalogue of Microorganisms (GCM) 10K type strain sequencing project: providing services to taxonomists for standard genome sequencing and annotation.</title>
        <authorList>
            <consortium name="The Broad Institute Genomics Platform"/>
            <consortium name="The Broad Institute Genome Sequencing Center for Infectious Disease"/>
            <person name="Wu L."/>
            <person name="Ma J."/>
        </authorList>
    </citation>
    <scope>NUCLEOTIDE SEQUENCE [LARGE SCALE GENOMIC DNA]</scope>
    <source>
        <strain evidence="2">KCTC 52368</strain>
    </source>
</reference>
<comment type="caution">
    <text evidence="1">The sequence shown here is derived from an EMBL/GenBank/DDBJ whole genome shotgun (WGS) entry which is preliminary data.</text>
</comment>
<accession>A0ABW5MZY2</accession>
<dbReference type="EMBL" id="JBHULB010000079">
    <property type="protein sequence ID" value="MFD2588433.1"/>
    <property type="molecule type" value="Genomic_DNA"/>
</dbReference>
<evidence type="ECO:0000313" key="1">
    <source>
        <dbReference type="EMBL" id="MFD2588433.1"/>
    </source>
</evidence>
<protein>
    <submittedName>
        <fullName evidence="1">Uncharacterized protein</fullName>
    </submittedName>
</protein>
<gene>
    <name evidence="1" type="ORF">ACFSQJ_15965</name>
</gene>